<dbReference type="Pfam" id="PF17648">
    <property type="entry name" value="Luciferase"/>
    <property type="match status" value="1"/>
</dbReference>
<sequence>MSDPRQLQRLLRFHPTAVLSTVGIAVLLPIAFRDYRTWLSYGPGGLPHNLSQAPCDDEQLPFANEPGYLLADCPPQRQLDQLPTAEQRQTFIDRFTQLGQEAEEKGLVEHAVAQQTRGEISHVHAGLDGSVHVVLHPADCKKVIERGWGQRFPFSGADLNPILPISVPVTYLLIYAPRDEADVDTVITIIRAGVHFMAGTREVLG</sequence>
<dbReference type="InterPro" id="IPR040841">
    <property type="entry name" value="Luciferase_dom"/>
</dbReference>
<proteinExistence type="predicted"/>
<dbReference type="PANTHER" id="PTHR38695:SF1">
    <property type="entry name" value="AMINO ACID PERMEASE_ SLC12A DOMAIN-CONTAINING PROTEIN"/>
    <property type="match status" value="1"/>
</dbReference>
<dbReference type="Proteomes" id="UP000800036">
    <property type="component" value="Unassembled WGS sequence"/>
</dbReference>
<keyword evidence="1" id="KW-1133">Transmembrane helix</keyword>
<dbReference type="PANTHER" id="PTHR38695">
    <property type="entry name" value="AMINO ACID PERMEASE_ SLC12A DOMAIN-CONTAINING PROTEIN"/>
    <property type="match status" value="1"/>
</dbReference>
<organism evidence="3 4">
    <name type="scientific">Bimuria novae-zelandiae CBS 107.79</name>
    <dbReference type="NCBI Taxonomy" id="1447943"/>
    <lineage>
        <taxon>Eukaryota</taxon>
        <taxon>Fungi</taxon>
        <taxon>Dikarya</taxon>
        <taxon>Ascomycota</taxon>
        <taxon>Pezizomycotina</taxon>
        <taxon>Dothideomycetes</taxon>
        <taxon>Pleosporomycetidae</taxon>
        <taxon>Pleosporales</taxon>
        <taxon>Massarineae</taxon>
        <taxon>Didymosphaeriaceae</taxon>
        <taxon>Bimuria</taxon>
    </lineage>
</organism>
<keyword evidence="1" id="KW-0812">Transmembrane</keyword>
<keyword evidence="4" id="KW-1185">Reference proteome</keyword>
<protein>
    <recommendedName>
        <fullName evidence="2">Luciferase domain-containing protein</fullName>
    </recommendedName>
</protein>
<dbReference type="AlphaFoldDB" id="A0A6A5UMY8"/>
<accession>A0A6A5UMY8</accession>
<evidence type="ECO:0000256" key="1">
    <source>
        <dbReference type="SAM" id="Phobius"/>
    </source>
</evidence>
<dbReference type="InterPro" id="IPR048273">
    <property type="entry name" value="Luciferase"/>
</dbReference>
<feature type="transmembrane region" description="Helical" evidence="1">
    <location>
        <begin position="12"/>
        <end position="32"/>
    </location>
</feature>
<feature type="domain" description="Luciferase" evidence="2">
    <location>
        <begin position="117"/>
        <end position="192"/>
    </location>
</feature>
<dbReference type="EMBL" id="ML976749">
    <property type="protein sequence ID" value="KAF1966205.1"/>
    <property type="molecule type" value="Genomic_DNA"/>
</dbReference>
<dbReference type="OrthoDB" id="5358398at2759"/>
<evidence type="ECO:0000259" key="2">
    <source>
        <dbReference type="Pfam" id="PF17648"/>
    </source>
</evidence>
<evidence type="ECO:0000313" key="4">
    <source>
        <dbReference type="Proteomes" id="UP000800036"/>
    </source>
</evidence>
<evidence type="ECO:0000313" key="3">
    <source>
        <dbReference type="EMBL" id="KAF1966205.1"/>
    </source>
</evidence>
<name>A0A6A5UMY8_9PLEO</name>
<keyword evidence="1" id="KW-0472">Membrane</keyword>
<reference evidence="3" key="1">
    <citation type="journal article" date="2020" name="Stud. Mycol.">
        <title>101 Dothideomycetes genomes: a test case for predicting lifestyles and emergence of pathogens.</title>
        <authorList>
            <person name="Haridas S."/>
            <person name="Albert R."/>
            <person name="Binder M."/>
            <person name="Bloem J."/>
            <person name="Labutti K."/>
            <person name="Salamov A."/>
            <person name="Andreopoulos B."/>
            <person name="Baker S."/>
            <person name="Barry K."/>
            <person name="Bills G."/>
            <person name="Bluhm B."/>
            <person name="Cannon C."/>
            <person name="Castanera R."/>
            <person name="Culley D."/>
            <person name="Daum C."/>
            <person name="Ezra D."/>
            <person name="Gonzalez J."/>
            <person name="Henrissat B."/>
            <person name="Kuo A."/>
            <person name="Liang C."/>
            <person name="Lipzen A."/>
            <person name="Lutzoni F."/>
            <person name="Magnuson J."/>
            <person name="Mondo S."/>
            <person name="Nolan M."/>
            <person name="Ohm R."/>
            <person name="Pangilinan J."/>
            <person name="Park H.-J."/>
            <person name="Ramirez L."/>
            <person name="Alfaro M."/>
            <person name="Sun H."/>
            <person name="Tritt A."/>
            <person name="Yoshinaga Y."/>
            <person name="Zwiers L.-H."/>
            <person name="Turgeon B."/>
            <person name="Goodwin S."/>
            <person name="Spatafora J."/>
            <person name="Crous P."/>
            <person name="Grigoriev I."/>
        </authorList>
    </citation>
    <scope>NUCLEOTIDE SEQUENCE</scope>
    <source>
        <strain evidence="3">CBS 107.79</strain>
    </source>
</reference>
<gene>
    <name evidence="3" type="ORF">BU23DRAFT_584526</name>
</gene>